<dbReference type="InterPro" id="IPR011006">
    <property type="entry name" value="CheY-like_superfamily"/>
</dbReference>
<evidence type="ECO:0000256" key="9">
    <source>
        <dbReference type="ARBA" id="ARBA00024867"/>
    </source>
</evidence>
<evidence type="ECO:0000313" key="14">
    <source>
        <dbReference type="EMBL" id="MBC5649806.1"/>
    </source>
</evidence>
<protein>
    <recommendedName>
        <fullName evidence="2">Stage 0 sporulation protein A homolog</fullName>
    </recommendedName>
</protein>
<evidence type="ECO:0000313" key="15">
    <source>
        <dbReference type="Proteomes" id="UP000652847"/>
    </source>
</evidence>
<keyword evidence="8" id="KW-0804">Transcription</keyword>
<comment type="caution">
    <text evidence="14">The sequence shown here is derived from an EMBL/GenBank/DDBJ whole genome shotgun (WGS) entry which is preliminary data.</text>
</comment>
<evidence type="ECO:0000259" key="12">
    <source>
        <dbReference type="PROSITE" id="PS01124"/>
    </source>
</evidence>
<dbReference type="PANTHER" id="PTHR42713:SF3">
    <property type="entry name" value="TRANSCRIPTIONAL REGULATORY PROTEIN HPTR"/>
    <property type="match status" value="1"/>
</dbReference>
<evidence type="ECO:0000256" key="7">
    <source>
        <dbReference type="ARBA" id="ARBA00023125"/>
    </source>
</evidence>
<dbReference type="PROSITE" id="PS50110">
    <property type="entry name" value="RESPONSE_REGULATORY"/>
    <property type="match status" value="1"/>
</dbReference>
<accession>A0A8I0DPU7</accession>
<dbReference type="Pfam" id="PF17853">
    <property type="entry name" value="GGDEF_2"/>
    <property type="match status" value="1"/>
</dbReference>
<evidence type="ECO:0000256" key="2">
    <source>
        <dbReference type="ARBA" id="ARBA00018672"/>
    </source>
</evidence>
<dbReference type="CDD" id="cd17536">
    <property type="entry name" value="REC_YesN-like"/>
    <property type="match status" value="1"/>
</dbReference>
<dbReference type="AlphaFoldDB" id="A0A8I0DPU7"/>
<dbReference type="Gene3D" id="1.10.10.60">
    <property type="entry name" value="Homeodomain-like"/>
    <property type="match status" value="2"/>
</dbReference>
<proteinExistence type="predicted"/>
<dbReference type="GO" id="GO:0005737">
    <property type="term" value="C:cytoplasm"/>
    <property type="evidence" value="ECO:0007669"/>
    <property type="project" value="UniProtKB-SubCell"/>
</dbReference>
<dbReference type="Gene3D" id="3.40.50.2300">
    <property type="match status" value="1"/>
</dbReference>
<dbReference type="SMART" id="SM00448">
    <property type="entry name" value="REC"/>
    <property type="match status" value="1"/>
</dbReference>
<dbReference type="Pfam" id="PF12833">
    <property type="entry name" value="HTH_18"/>
    <property type="match status" value="1"/>
</dbReference>
<dbReference type="GO" id="GO:0043565">
    <property type="term" value="F:sequence-specific DNA binding"/>
    <property type="evidence" value="ECO:0007669"/>
    <property type="project" value="InterPro"/>
</dbReference>
<dbReference type="InterPro" id="IPR041522">
    <property type="entry name" value="CdaR_GGDEF"/>
</dbReference>
<dbReference type="PROSITE" id="PS01124">
    <property type="entry name" value="HTH_ARAC_FAMILY_2"/>
    <property type="match status" value="1"/>
</dbReference>
<reference evidence="14 15" key="1">
    <citation type="submission" date="2020-08" db="EMBL/GenBank/DDBJ databases">
        <title>Genome public.</title>
        <authorList>
            <person name="Liu C."/>
            <person name="Sun Q."/>
        </authorList>
    </citation>
    <scope>NUCLEOTIDE SEQUENCE [LARGE SCALE GENOMIC DNA]</scope>
    <source>
        <strain evidence="14 15">BX17</strain>
    </source>
</reference>
<keyword evidence="3" id="KW-0963">Cytoplasm</keyword>
<keyword evidence="5" id="KW-0902">Two-component regulatory system</keyword>
<feature type="coiled-coil region" evidence="11">
    <location>
        <begin position="109"/>
        <end position="139"/>
    </location>
</feature>
<feature type="domain" description="HTH araC/xylS-type" evidence="12">
    <location>
        <begin position="437"/>
        <end position="536"/>
    </location>
</feature>
<keyword evidence="6" id="KW-0805">Transcription regulation</keyword>
<dbReference type="Proteomes" id="UP000652847">
    <property type="component" value="Unassembled WGS sequence"/>
</dbReference>
<dbReference type="SMART" id="SM00342">
    <property type="entry name" value="HTH_ARAC"/>
    <property type="match status" value="1"/>
</dbReference>
<keyword evidence="15" id="KW-1185">Reference proteome</keyword>
<evidence type="ECO:0000256" key="4">
    <source>
        <dbReference type="ARBA" id="ARBA00022553"/>
    </source>
</evidence>
<dbReference type="GO" id="GO:0003700">
    <property type="term" value="F:DNA-binding transcription factor activity"/>
    <property type="evidence" value="ECO:0007669"/>
    <property type="project" value="InterPro"/>
</dbReference>
<keyword evidence="7" id="KW-0238">DNA-binding</keyword>
<evidence type="ECO:0000256" key="11">
    <source>
        <dbReference type="SAM" id="Coils"/>
    </source>
</evidence>
<dbReference type="InterPro" id="IPR018060">
    <property type="entry name" value="HTH_AraC"/>
</dbReference>
<dbReference type="EMBL" id="JACOOT010000003">
    <property type="protein sequence ID" value="MBC5649806.1"/>
    <property type="molecule type" value="Genomic_DNA"/>
</dbReference>
<comment type="function">
    <text evidence="9">May play the central regulatory role in sporulation. It may be an element of the effector pathway responsible for the activation of sporulation genes in response to nutritional stress. Spo0A may act in concert with spo0H (a sigma factor) to control the expression of some genes that are critical to the sporulation process.</text>
</comment>
<evidence type="ECO:0000256" key="6">
    <source>
        <dbReference type="ARBA" id="ARBA00023015"/>
    </source>
</evidence>
<dbReference type="InterPro" id="IPR009057">
    <property type="entry name" value="Homeodomain-like_sf"/>
</dbReference>
<gene>
    <name evidence="14" type="ORF">H8S54_01385</name>
</gene>
<keyword evidence="11" id="KW-0175">Coiled coil</keyword>
<feature type="modified residue" description="4-aspartylphosphate" evidence="10">
    <location>
        <position position="55"/>
    </location>
</feature>
<evidence type="ECO:0000256" key="3">
    <source>
        <dbReference type="ARBA" id="ARBA00022490"/>
    </source>
</evidence>
<evidence type="ECO:0000256" key="10">
    <source>
        <dbReference type="PROSITE-ProRule" id="PRU00169"/>
    </source>
</evidence>
<dbReference type="RefSeq" id="WP_021926669.1">
    <property type="nucleotide sequence ID" value="NZ_JACOOT010000003.1"/>
</dbReference>
<dbReference type="InterPro" id="IPR001789">
    <property type="entry name" value="Sig_transdc_resp-reg_receiver"/>
</dbReference>
<dbReference type="GO" id="GO:0000160">
    <property type="term" value="P:phosphorelay signal transduction system"/>
    <property type="evidence" value="ECO:0007669"/>
    <property type="project" value="UniProtKB-KW"/>
</dbReference>
<evidence type="ECO:0000256" key="5">
    <source>
        <dbReference type="ARBA" id="ARBA00023012"/>
    </source>
</evidence>
<name>A0A8I0DPU7_9FIRM</name>
<evidence type="ECO:0000259" key="13">
    <source>
        <dbReference type="PROSITE" id="PS50110"/>
    </source>
</evidence>
<feature type="domain" description="Response regulatory" evidence="13">
    <location>
        <begin position="3"/>
        <end position="120"/>
    </location>
</feature>
<organism evidence="14 15">
    <name type="scientific">Blautia segnis</name>
    <dbReference type="NCBI Taxonomy" id="2763030"/>
    <lineage>
        <taxon>Bacteria</taxon>
        <taxon>Bacillati</taxon>
        <taxon>Bacillota</taxon>
        <taxon>Clostridia</taxon>
        <taxon>Lachnospirales</taxon>
        <taxon>Lachnospiraceae</taxon>
        <taxon>Blautia</taxon>
    </lineage>
</organism>
<keyword evidence="4 10" id="KW-0597">Phosphoprotein</keyword>
<evidence type="ECO:0000256" key="8">
    <source>
        <dbReference type="ARBA" id="ARBA00023163"/>
    </source>
</evidence>
<evidence type="ECO:0000256" key="1">
    <source>
        <dbReference type="ARBA" id="ARBA00004496"/>
    </source>
</evidence>
<dbReference type="SUPFAM" id="SSF52172">
    <property type="entry name" value="CheY-like"/>
    <property type="match status" value="1"/>
</dbReference>
<dbReference type="SUPFAM" id="SSF46689">
    <property type="entry name" value="Homeodomain-like"/>
    <property type="match status" value="2"/>
</dbReference>
<comment type="subcellular location">
    <subcellularLocation>
        <location evidence="1">Cytoplasm</location>
    </subcellularLocation>
</comment>
<dbReference type="Pfam" id="PF00072">
    <property type="entry name" value="Response_reg"/>
    <property type="match status" value="1"/>
</dbReference>
<dbReference type="PANTHER" id="PTHR42713">
    <property type="entry name" value="HISTIDINE KINASE-RELATED"/>
    <property type="match status" value="1"/>
</dbReference>
<dbReference type="InterPro" id="IPR051552">
    <property type="entry name" value="HptR"/>
</dbReference>
<sequence>MYRILLVDDEILVRDAIKENIDWKSMDCELVGDCENGKQAADFVKTHPVDIVLTDILMPYMDGMELSHFLHDNYPEIVIVIFSGFGEFEYAKKAIQYNVSEYMLKPVTAMELREVIGKMKEKVDQQRKEKEKLESLTKTSQDYHKNALVIRSKAIEALVGCTRDVQKSLDELAKMGIYMDSSSYRVAVFDMDLFSEIHEIDMEKRQESALMAFVLFNVADEIVTGRGAGIAYQEGNNRVCILFMGDHCRGFSQETHEICEEIQNKVKEVIGIEVSAGIGGWVKNPEELIHSHEQAENAIGLRYLLGGNLLIDTEEQKEERSLSLQQSLNEMTNGIRNGNLQAVNHALSDMKEKIKNARADKSQACVCLQMILRHAGSCWESVTSGGEDLFHKRELLMGKVTEQKTFDEAFLLAENYVHEVFERCFSMNSSSGQKQAVLAMEYIRAHYMEQELSLNDICSYLNISTSHFSTIFKEATGGTFLEFLSRIRMEKTKELLEQTTLKNYEIAEMVGFSDPHYFSISFKKMTGKTPTEYAREKRSV</sequence>